<dbReference type="Proteomes" id="UP001341840">
    <property type="component" value="Unassembled WGS sequence"/>
</dbReference>
<keyword evidence="2" id="KW-1185">Reference proteome</keyword>
<evidence type="ECO:0000313" key="1">
    <source>
        <dbReference type="EMBL" id="MED6147829.1"/>
    </source>
</evidence>
<accession>A0ABU6THF3</accession>
<organism evidence="1 2">
    <name type="scientific">Stylosanthes scabra</name>
    <dbReference type="NCBI Taxonomy" id="79078"/>
    <lineage>
        <taxon>Eukaryota</taxon>
        <taxon>Viridiplantae</taxon>
        <taxon>Streptophyta</taxon>
        <taxon>Embryophyta</taxon>
        <taxon>Tracheophyta</taxon>
        <taxon>Spermatophyta</taxon>
        <taxon>Magnoliopsida</taxon>
        <taxon>eudicotyledons</taxon>
        <taxon>Gunneridae</taxon>
        <taxon>Pentapetalae</taxon>
        <taxon>rosids</taxon>
        <taxon>fabids</taxon>
        <taxon>Fabales</taxon>
        <taxon>Fabaceae</taxon>
        <taxon>Papilionoideae</taxon>
        <taxon>50 kb inversion clade</taxon>
        <taxon>dalbergioids sensu lato</taxon>
        <taxon>Dalbergieae</taxon>
        <taxon>Pterocarpus clade</taxon>
        <taxon>Stylosanthes</taxon>
    </lineage>
</organism>
<sequence length="92" mass="10287">MARRILSKPPFRGVHDGVIAVAKMADLPWRSTIASLHTLCSTLRRKRATVPSPLLAATARRRRSAVAFAPHPRLNPVTSIPLLFRNFLSLFF</sequence>
<name>A0ABU6THF3_9FABA</name>
<comment type="caution">
    <text evidence="1">The sequence shown here is derived from an EMBL/GenBank/DDBJ whole genome shotgun (WGS) entry which is preliminary data.</text>
</comment>
<protein>
    <submittedName>
        <fullName evidence="1">Uncharacterized protein</fullName>
    </submittedName>
</protein>
<gene>
    <name evidence="1" type="ORF">PIB30_047422</name>
</gene>
<reference evidence="1 2" key="1">
    <citation type="journal article" date="2023" name="Plants (Basel)">
        <title>Bridging the Gap: Combining Genomics and Transcriptomics Approaches to Understand Stylosanthes scabra, an Orphan Legume from the Brazilian Caatinga.</title>
        <authorList>
            <person name="Ferreira-Neto J.R.C."/>
            <person name="da Silva M.D."/>
            <person name="Binneck E."/>
            <person name="de Melo N.F."/>
            <person name="da Silva R.H."/>
            <person name="de Melo A.L.T.M."/>
            <person name="Pandolfi V."/>
            <person name="Bustamante F.O."/>
            <person name="Brasileiro-Vidal A.C."/>
            <person name="Benko-Iseppon A.M."/>
        </authorList>
    </citation>
    <scope>NUCLEOTIDE SEQUENCE [LARGE SCALE GENOMIC DNA]</scope>
    <source>
        <tissue evidence="1">Leaves</tissue>
    </source>
</reference>
<dbReference type="EMBL" id="JASCZI010090924">
    <property type="protein sequence ID" value="MED6147829.1"/>
    <property type="molecule type" value="Genomic_DNA"/>
</dbReference>
<evidence type="ECO:0000313" key="2">
    <source>
        <dbReference type="Proteomes" id="UP001341840"/>
    </source>
</evidence>
<proteinExistence type="predicted"/>